<accession>A0A4Z0JA47</accession>
<evidence type="ECO:0000259" key="4">
    <source>
        <dbReference type="PROSITE" id="PS50978"/>
    </source>
</evidence>
<reference evidence="5 6" key="1">
    <citation type="submission" date="2018-10" db="EMBL/GenBank/DDBJ databases">
        <title>Lactobacillus sp. R7 and Lactobacillus sp. R19 isolated from fermented mustard green product of Taiwan.</title>
        <authorList>
            <person name="Lin S.-T."/>
        </authorList>
    </citation>
    <scope>NUCLEOTIDE SEQUENCE [LARGE SCALE GENOMIC DNA]</scope>
    <source>
        <strain evidence="5 6">BCRC 81129</strain>
    </source>
</reference>
<dbReference type="Pfam" id="PF05031">
    <property type="entry name" value="NEAT"/>
    <property type="match status" value="1"/>
</dbReference>
<feature type="domain" description="NEAT" evidence="4">
    <location>
        <begin position="43"/>
        <end position="161"/>
    </location>
</feature>
<evidence type="ECO:0000256" key="1">
    <source>
        <dbReference type="ARBA" id="ARBA00004196"/>
    </source>
</evidence>
<dbReference type="PROSITE" id="PS50978">
    <property type="entry name" value="NEAT"/>
    <property type="match status" value="1"/>
</dbReference>
<keyword evidence="6" id="KW-1185">Reference proteome</keyword>
<sequence length="245" mass="25773">MKKSLTVMSALLMLTSAGAGISLNQVTSPTPTAQAAALNAAKLANGKYSIKFNVYKTGTTTASEAAQYLSNKASVSVKNKKATVTITGTAAGNKFIQALTLGGKDAKVKKVASGNTYTFSNVNLKKDQVIGFSLAVPMNGQTVKMQESATLKFNTSSLKATSKAKAKKVALSTKKIKAKAKKLSGTTTKGAKVTVKHNKKTLGKVTTKKKAYTVKLKKAVKKSWKLKVTATKAGYKTVTKTVTVK</sequence>
<organism evidence="5 6">
    <name type="scientific">Levilactobacillus suantsaiihabitans</name>
    <dbReference type="NCBI Taxonomy" id="2487722"/>
    <lineage>
        <taxon>Bacteria</taxon>
        <taxon>Bacillati</taxon>
        <taxon>Bacillota</taxon>
        <taxon>Bacilli</taxon>
        <taxon>Lactobacillales</taxon>
        <taxon>Lactobacillaceae</taxon>
        <taxon>Levilactobacillus</taxon>
    </lineage>
</organism>
<keyword evidence="2 3" id="KW-0732">Signal</keyword>
<protein>
    <submittedName>
        <fullName evidence="5">Cell surface protein</fullName>
    </submittedName>
</protein>
<evidence type="ECO:0000313" key="6">
    <source>
        <dbReference type="Proteomes" id="UP000297348"/>
    </source>
</evidence>
<proteinExistence type="predicted"/>
<comment type="caution">
    <text evidence="5">The sequence shown here is derived from an EMBL/GenBank/DDBJ whole genome shotgun (WGS) entry which is preliminary data.</text>
</comment>
<dbReference type="SMART" id="SM00725">
    <property type="entry name" value="NEAT"/>
    <property type="match status" value="1"/>
</dbReference>
<comment type="subcellular location">
    <subcellularLocation>
        <location evidence="1">Cell envelope</location>
    </subcellularLocation>
</comment>
<dbReference type="CDD" id="cd06920">
    <property type="entry name" value="NEAT"/>
    <property type="match status" value="1"/>
</dbReference>
<name>A0A4Z0JA47_9LACO</name>
<dbReference type="Proteomes" id="UP000297348">
    <property type="component" value="Unassembled WGS sequence"/>
</dbReference>
<dbReference type="OrthoDB" id="2298945at2"/>
<dbReference type="Gene3D" id="2.60.40.1850">
    <property type="match status" value="1"/>
</dbReference>
<dbReference type="RefSeq" id="WP_135367407.1">
    <property type="nucleotide sequence ID" value="NZ_RKLX01000004.1"/>
</dbReference>
<dbReference type="GO" id="GO:0030313">
    <property type="term" value="C:cell envelope"/>
    <property type="evidence" value="ECO:0007669"/>
    <property type="project" value="UniProtKB-SubCell"/>
</dbReference>
<evidence type="ECO:0000256" key="3">
    <source>
        <dbReference type="SAM" id="SignalP"/>
    </source>
</evidence>
<dbReference type="AlphaFoldDB" id="A0A4Z0JA47"/>
<dbReference type="EMBL" id="RKLX01000004">
    <property type="protein sequence ID" value="TGD19572.1"/>
    <property type="molecule type" value="Genomic_DNA"/>
</dbReference>
<feature type="signal peptide" evidence="3">
    <location>
        <begin position="1"/>
        <end position="19"/>
    </location>
</feature>
<dbReference type="SUPFAM" id="SSF158911">
    <property type="entry name" value="NEAT domain-like"/>
    <property type="match status" value="1"/>
</dbReference>
<dbReference type="InterPro" id="IPR006635">
    <property type="entry name" value="NEAT_dom"/>
</dbReference>
<evidence type="ECO:0000256" key="2">
    <source>
        <dbReference type="ARBA" id="ARBA00022729"/>
    </source>
</evidence>
<dbReference type="InterPro" id="IPR037250">
    <property type="entry name" value="NEAT_dom_sf"/>
</dbReference>
<feature type="chain" id="PRO_5038678426" evidence="3">
    <location>
        <begin position="20"/>
        <end position="245"/>
    </location>
</feature>
<evidence type="ECO:0000313" key="5">
    <source>
        <dbReference type="EMBL" id="TGD19572.1"/>
    </source>
</evidence>
<gene>
    <name evidence="5" type="ORF">EGT51_03455</name>
</gene>